<keyword evidence="15" id="KW-1185">Reference proteome</keyword>
<sequence>MSEPVSRVRAWRDVLTTPLGGTAAVLVVVVLALAVVGPVVWGDAADAVDTSDILSVPSGEHWAGTDNLGRDILARVLVAARLSMLLAMGAITIAIVVGLVLGSAPFLLGGRAGRLVSAVVNVAVAFPGLLLALFFAVIFGVGATGAVLAIGLSGAPGFARLVQTLVAGLAGREYVAAARVAGVGRLRILVRHVLPNLAEPLVVNATIGAGNSLLAFAGLSFLGLGVQSPAYDWGRLLYDGLSALYVNPAAALAPGAAVLVAGLAFNLFGESVAKGFGVTDLAGPRVRTASTRPAPEAQVDHDHSEGRPVRDVVLEVRGLRVGFAGRAGTVRPVRGVSFSVHRGEAVGVVGESGSGKSLTALAVTRLLGDDATVEADRLRLLGEDLLGSAAPAQRHLLGTSLAMVFQDPMSSFNPTRRIGRQLAEVATEHQGMSRADAMARAVDRLDAVRVDDAADRVRQYPHEFSGGMRQRAMIGMGLMGSPALVVADEPTTALDVTVQQQVLALLASIREADDVALVLISHDVTVVGEVCDRVLVMYAGRIVEDLPAADLTSRAQHPYTRALVSSVPDMATDITQPLATIPGRPVGPADVPPGCAYADRCPLADARCRTDEPVLEETAAGGRVACWHPGGGPVLVGQDLLGRAREDER</sequence>
<keyword evidence="5" id="KW-1003">Cell membrane</keyword>
<dbReference type="PANTHER" id="PTHR43297">
    <property type="entry name" value="OLIGOPEPTIDE TRANSPORT ATP-BINDING PROTEIN APPD"/>
    <property type="match status" value="1"/>
</dbReference>
<dbReference type="InterPro" id="IPR003593">
    <property type="entry name" value="AAA+_ATPase"/>
</dbReference>
<evidence type="ECO:0000256" key="4">
    <source>
        <dbReference type="ARBA" id="ARBA00022448"/>
    </source>
</evidence>
<evidence type="ECO:0000256" key="3">
    <source>
        <dbReference type="ARBA" id="ARBA00005417"/>
    </source>
</evidence>
<feature type="transmembrane region" description="Helical" evidence="11">
    <location>
        <begin position="20"/>
        <end position="41"/>
    </location>
</feature>
<comment type="similarity">
    <text evidence="3">Belongs to the ABC transporter superfamily.</text>
</comment>
<dbReference type="Pfam" id="PF00005">
    <property type="entry name" value="ABC_tran"/>
    <property type="match status" value="1"/>
</dbReference>
<evidence type="ECO:0000313" key="14">
    <source>
        <dbReference type="EMBL" id="RYB90433.1"/>
    </source>
</evidence>
<evidence type="ECO:0000256" key="6">
    <source>
        <dbReference type="ARBA" id="ARBA00022692"/>
    </source>
</evidence>
<evidence type="ECO:0000256" key="5">
    <source>
        <dbReference type="ARBA" id="ARBA00022475"/>
    </source>
</evidence>
<keyword evidence="9 11" id="KW-1133">Transmembrane helix</keyword>
<dbReference type="InterPro" id="IPR035906">
    <property type="entry name" value="MetI-like_sf"/>
</dbReference>
<feature type="transmembrane region" description="Helical" evidence="11">
    <location>
        <begin position="128"/>
        <end position="152"/>
    </location>
</feature>
<evidence type="ECO:0000256" key="9">
    <source>
        <dbReference type="ARBA" id="ARBA00022989"/>
    </source>
</evidence>
<dbReference type="CDD" id="cd03257">
    <property type="entry name" value="ABC_NikE_OppD_transporters"/>
    <property type="match status" value="1"/>
</dbReference>
<evidence type="ECO:0000256" key="7">
    <source>
        <dbReference type="ARBA" id="ARBA00022741"/>
    </source>
</evidence>
<dbReference type="GO" id="GO:0016887">
    <property type="term" value="F:ATP hydrolysis activity"/>
    <property type="evidence" value="ECO:0007669"/>
    <property type="project" value="InterPro"/>
</dbReference>
<gene>
    <name evidence="14" type="ORF">EUA93_19975</name>
</gene>
<dbReference type="GO" id="GO:0015833">
    <property type="term" value="P:peptide transport"/>
    <property type="evidence" value="ECO:0007669"/>
    <property type="project" value="InterPro"/>
</dbReference>
<dbReference type="EMBL" id="SDWT01000004">
    <property type="protein sequence ID" value="RYB90433.1"/>
    <property type="molecule type" value="Genomic_DNA"/>
</dbReference>
<dbReference type="Pfam" id="PF00528">
    <property type="entry name" value="BPD_transp_1"/>
    <property type="match status" value="1"/>
</dbReference>
<evidence type="ECO:0000259" key="13">
    <source>
        <dbReference type="PROSITE" id="PS50928"/>
    </source>
</evidence>
<dbReference type="FunFam" id="3.40.50.300:FF:000016">
    <property type="entry name" value="Oligopeptide ABC transporter ATP-binding component"/>
    <property type="match status" value="1"/>
</dbReference>
<dbReference type="InterPro" id="IPR013563">
    <property type="entry name" value="Oligopep_ABC_C"/>
</dbReference>
<evidence type="ECO:0000256" key="8">
    <source>
        <dbReference type="ARBA" id="ARBA00022840"/>
    </source>
</evidence>
<evidence type="ECO:0000256" key="10">
    <source>
        <dbReference type="ARBA" id="ARBA00023136"/>
    </source>
</evidence>
<keyword evidence="7" id="KW-0547">Nucleotide-binding</keyword>
<dbReference type="Pfam" id="PF08352">
    <property type="entry name" value="oligo_HPY"/>
    <property type="match status" value="1"/>
</dbReference>
<dbReference type="RefSeq" id="WP_129402103.1">
    <property type="nucleotide sequence ID" value="NZ_SDWT01000004.1"/>
</dbReference>
<dbReference type="InterPro" id="IPR017871">
    <property type="entry name" value="ABC_transporter-like_CS"/>
</dbReference>
<dbReference type="InterPro" id="IPR027417">
    <property type="entry name" value="P-loop_NTPase"/>
</dbReference>
<feature type="domain" description="ABC transmembrane type-1" evidence="13">
    <location>
        <begin position="80"/>
        <end position="269"/>
    </location>
</feature>
<comment type="subcellular location">
    <subcellularLocation>
        <location evidence="11">Cell membrane</location>
        <topology evidence="11">Multi-pass membrane protein</topology>
    </subcellularLocation>
    <subcellularLocation>
        <location evidence="2">Cell membrane</location>
        <topology evidence="2">Peripheral membrane protein</topology>
    </subcellularLocation>
    <subcellularLocation>
        <location evidence="1">Membrane</location>
        <topology evidence="1">Multi-pass membrane protein</topology>
    </subcellularLocation>
</comment>
<keyword evidence="4 11" id="KW-0813">Transport</keyword>
<name>A0A4Q2RSV8_9ACTN</name>
<feature type="transmembrane region" description="Helical" evidence="11">
    <location>
        <begin position="201"/>
        <end position="224"/>
    </location>
</feature>
<organism evidence="14 15">
    <name type="scientific">Nocardioides oleivorans</name>
    <dbReference type="NCBI Taxonomy" id="273676"/>
    <lineage>
        <taxon>Bacteria</taxon>
        <taxon>Bacillati</taxon>
        <taxon>Actinomycetota</taxon>
        <taxon>Actinomycetes</taxon>
        <taxon>Propionibacteriales</taxon>
        <taxon>Nocardioidaceae</taxon>
        <taxon>Nocardioides</taxon>
    </lineage>
</organism>
<dbReference type="SMART" id="SM00382">
    <property type="entry name" value="AAA"/>
    <property type="match status" value="1"/>
</dbReference>
<dbReference type="InterPro" id="IPR050388">
    <property type="entry name" value="ABC_Ni/Peptide_Import"/>
</dbReference>
<evidence type="ECO:0000259" key="12">
    <source>
        <dbReference type="PROSITE" id="PS50893"/>
    </source>
</evidence>
<dbReference type="PROSITE" id="PS50928">
    <property type="entry name" value="ABC_TM1"/>
    <property type="match status" value="1"/>
</dbReference>
<keyword evidence="6 11" id="KW-0812">Transmembrane</keyword>
<dbReference type="NCBIfam" id="TIGR01727">
    <property type="entry name" value="oligo_HPY"/>
    <property type="match status" value="1"/>
</dbReference>
<reference evidence="14 15" key="1">
    <citation type="submission" date="2019-01" db="EMBL/GenBank/DDBJ databases">
        <title>Novel species of Nocardioides.</title>
        <authorList>
            <person name="Liu Q."/>
            <person name="Xin Y.-H."/>
        </authorList>
    </citation>
    <scope>NUCLEOTIDE SEQUENCE [LARGE SCALE GENOMIC DNA]</scope>
    <source>
        <strain evidence="14 15">CGMCC 4.6882</strain>
    </source>
</reference>
<comment type="similarity">
    <text evidence="11">Belongs to the binding-protein-dependent transport system permease family.</text>
</comment>
<dbReference type="SUPFAM" id="SSF161098">
    <property type="entry name" value="MetI-like"/>
    <property type="match status" value="1"/>
</dbReference>
<dbReference type="OrthoDB" id="5357528at2"/>
<keyword evidence="10 11" id="KW-0472">Membrane</keyword>
<proteinExistence type="inferred from homology"/>
<protein>
    <submittedName>
        <fullName evidence="14">Dipeptide/oligopeptide/nickel ABC transporter permease/ATP-binding protein</fullName>
    </submittedName>
</protein>
<evidence type="ECO:0000313" key="15">
    <source>
        <dbReference type="Proteomes" id="UP000294071"/>
    </source>
</evidence>
<accession>A0A4Q2RSV8</accession>
<feature type="transmembrane region" description="Helical" evidence="11">
    <location>
        <begin position="85"/>
        <end position="108"/>
    </location>
</feature>
<evidence type="ECO:0000256" key="11">
    <source>
        <dbReference type="RuleBase" id="RU363032"/>
    </source>
</evidence>
<comment type="caution">
    <text evidence="14">The sequence shown here is derived from an EMBL/GenBank/DDBJ whole genome shotgun (WGS) entry which is preliminary data.</text>
</comment>
<dbReference type="GO" id="GO:0055085">
    <property type="term" value="P:transmembrane transport"/>
    <property type="evidence" value="ECO:0007669"/>
    <property type="project" value="InterPro"/>
</dbReference>
<dbReference type="SUPFAM" id="SSF52540">
    <property type="entry name" value="P-loop containing nucleoside triphosphate hydrolases"/>
    <property type="match status" value="1"/>
</dbReference>
<dbReference type="GO" id="GO:0005524">
    <property type="term" value="F:ATP binding"/>
    <property type="evidence" value="ECO:0007669"/>
    <property type="project" value="UniProtKB-KW"/>
</dbReference>
<dbReference type="AlphaFoldDB" id="A0A4Q2RSV8"/>
<dbReference type="PANTHER" id="PTHR43297:SF2">
    <property type="entry name" value="DIPEPTIDE TRANSPORT ATP-BINDING PROTEIN DPPD"/>
    <property type="match status" value="1"/>
</dbReference>
<dbReference type="CDD" id="cd06261">
    <property type="entry name" value="TM_PBP2"/>
    <property type="match status" value="1"/>
</dbReference>
<dbReference type="InterPro" id="IPR003439">
    <property type="entry name" value="ABC_transporter-like_ATP-bd"/>
</dbReference>
<feature type="domain" description="ABC transporter" evidence="12">
    <location>
        <begin position="316"/>
        <end position="564"/>
    </location>
</feature>
<keyword evidence="8 14" id="KW-0067">ATP-binding</keyword>
<dbReference type="PROSITE" id="PS50893">
    <property type="entry name" value="ABC_TRANSPORTER_2"/>
    <property type="match status" value="1"/>
</dbReference>
<evidence type="ECO:0000256" key="1">
    <source>
        <dbReference type="ARBA" id="ARBA00004141"/>
    </source>
</evidence>
<feature type="transmembrane region" description="Helical" evidence="11">
    <location>
        <begin position="244"/>
        <end position="268"/>
    </location>
</feature>
<evidence type="ECO:0000256" key="2">
    <source>
        <dbReference type="ARBA" id="ARBA00004202"/>
    </source>
</evidence>
<dbReference type="GO" id="GO:0005886">
    <property type="term" value="C:plasma membrane"/>
    <property type="evidence" value="ECO:0007669"/>
    <property type="project" value="UniProtKB-SubCell"/>
</dbReference>
<dbReference type="Gene3D" id="1.10.3720.10">
    <property type="entry name" value="MetI-like"/>
    <property type="match status" value="1"/>
</dbReference>
<dbReference type="Gene3D" id="3.40.50.300">
    <property type="entry name" value="P-loop containing nucleotide triphosphate hydrolases"/>
    <property type="match status" value="1"/>
</dbReference>
<dbReference type="InterPro" id="IPR000515">
    <property type="entry name" value="MetI-like"/>
</dbReference>
<dbReference type="PROSITE" id="PS00211">
    <property type="entry name" value="ABC_TRANSPORTER_1"/>
    <property type="match status" value="1"/>
</dbReference>
<dbReference type="Proteomes" id="UP000294071">
    <property type="component" value="Unassembled WGS sequence"/>
</dbReference>